<evidence type="ECO:0008006" key="4">
    <source>
        <dbReference type="Google" id="ProtNLM"/>
    </source>
</evidence>
<gene>
    <name evidence="2" type="ORF">Gocc_3066</name>
</gene>
<name>A0A7M2YSQ5_9ACTN</name>
<evidence type="ECO:0000313" key="3">
    <source>
        <dbReference type="Proteomes" id="UP000254134"/>
    </source>
</evidence>
<protein>
    <recommendedName>
        <fullName evidence="4">Transposase</fullName>
    </recommendedName>
</protein>
<proteinExistence type="predicted"/>
<reference evidence="2 3" key="1">
    <citation type="submission" date="2018-07" db="EMBL/GenBank/DDBJ databases">
        <title>High-quality-draft genome sequence of Gaiella occulta.</title>
        <authorList>
            <person name="Severino R."/>
            <person name="Froufe H.J.C."/>
            <person name="Rainey F.A."/>
            <person name="Barroso C."/>
            <person name="Albuquerque L."/>
            <person name="Lobo-Da-Cunha A."/>
            <person name="Da Costa M.S."/>
            <person name="Egas C."/>
        </authorList>
    </citation>
    <scope>NUCLEOTIDE SEQUENCE [LARGE SCALE GENOMIC DNA]</scope>
    <source>
        <strain evidence="2 3">F2-233</strain>
    </source>
</reference>
<evidence type="ECO:0000313" key="2">
    <source>
        <dbReference type="EMBL" id="RDI73201.1"/>
    </source>
</evidence>
<comment type="caution">
    <text evidence="2">The sequence shown here is derived from an EMBL/GenBank/DDBJ whole genome shotgun (WGS) entry which is preliminary data.</text>
</comment>
<sequence length="131" mass="14260">MASADILPDRANSVSRCPRKRGNSNPDAAASLREGLAETLTINRLGVTGTLLKTVMSTNPVESMIEIVRAHARNVKRWQNGDMRLRWAAAGMTAAHTQFRRVKGYRQLPQLAATLRHTVGAENPSTIAVTA</sequence>
<reference evidence="3" key="2">
    <citation type="journal article" date="2019" name="MicrobiologyOpen">
        <title>High-quality draft genome sequence of Gaiella occulta isolated from a 150 meter deep mineral water borehole and comparison with the genome sequences of other deep-branching lineages of the phylum Actinobacteria.</title>
        <authorList>
            <person name="Severino R."/>
            <person name="Froufe H.J.C."/>
            <person name="Barroso C."/>
            <person name="Albuquerque L."/>
            <person name="Lobo-da-Cunha A."/>
            <person name="da Costa M.S."/>
            <person name="Egas C."/>
        </authorList>
    </citation>
    <scope>NUCLEOTIDE SEQUENCE [LARGE SCALE GENOMIC DNA]</scope>
    <source>
        <strain evidence="3">F2-233</strain>
    </source>
</reference>
<dbReference type="AlphaFoldDB" id="A0A7M2YSQ5"/>
<feature type="region of interest" description="Disordered" evidence="1">
    <location>
        <begin position="1"/>
        <end position="30"/>
    </location>
</feature>
<keyword evidence="3" id="KW-1185">Reference proteome</keyword>
<accession>A0A7M2YSQ5</accession>
<evidence type="ECO:0000256" key="1">
    <source>
        <dbReference type="SAM" id="MobiDB-lite"/>
    </source>
</evidence>
<organism evidence="2 3">
    <name type="scientific">Gaiella occulta</name>
    <dbReference type="NCBI Taxonomy" id="1002870"/>
    <lineage>
        <taxon>Bacteria</taxon>
        <taxon>Bacillati</taxon>
        <taxon>Actinomycetota</taxon>
        <taxon>Thermoleophilia</taxon>
        <taxon>Gaiellales</taxon>
        <taxon>Gaiellaceae</taxon>
        <taxon>Gaiella</taxon>
    </lineage>
</organism>
<dbReference type="EMBL" id="QQZY01000012">
    <property type="protein sequence ID" value="RDI73201.1"/>
    <property type="molecule type" value="Genomic_DNA"/>
</dbReference>
<dbReference type="Proteomes" id="UP000254134">
    <property type="component" value="Unassembled WGS sequence"/>
</dbReference>